<dbReference type="GO" id="GO:0005525">
    <property type="term" value="F:GTP binding"/>
    <property type="evidence" value="ECO:0007669"/>
    <property type="project" value="UniProtKB-KW"/>
</dbReference>
<comment type="subcellular location">
    <subcellularLocation>
        <location evidence="3">Cytoplasm</location>
        <location evidence="3">Cytosol</location>
    </subcellularLocation>
    <subcellularLocation>
        <location evidence="2">Endoplasmic reticulum</location>
    </subcellularLocation>
    <subcellularLocation>
        <location evidence="4">Golgi apparatus</location>
    </subcellularLocation>
    <subcellularLocation>
        <location evidence="1">Mitochondrion</location>
    </subcellularLocation>
</comment>
<proteinExistence type="inferred from homology"/>
<dbReference type="InterPro" id="IPR045058">
    <property type="entry name" value="GIMA/IAN/Toc"/>
</dbReference>
<evidence type="ECO:0000256" key="6">
    <source>
        <dbReference type="ARBA" id="ARBA00022490"/>
    </source>
</evidence>
<evidence type="ECO:0000256" key="8">
    <source>
        <dbReference type="ARBA" id="ARBA00022741"/>
    </source>
</evidence>
<keyword evidence="19" id="KW-1185">Reference proteome</keyword>
<evidence type="ECO:0000256" key="13">
    <source>
        <dbReference type="ARBA" id="ARBA00056809"/>
    </source>
</evidence>
<dbReference type="GeneTree" id="ENSGT01120000271858"/>
<evidence type="ECO:0000256" key="15">
    <source>
        <dbReference type="ARBA" id="ARBA00077278"/>
    </source>
</evidence>
<dbReference type="CDD" id="cd01852">
    <property type="entry name" value="AIG1"/>
    <property type="match status" value="1"/>
</dbReference>
<accession>W5LW04</accession>
<feature type="transmembrane region" description="Helical" evidence="16">
    <location>
        <begin position="281"/>
        <end position="305"/>
    </location>
</feature>
<dbReference type="AlphaFoldDB" id="W5LW04"/>
<dbReference type="Proteomes" id="UP000018468">
    <property type="component" value="Unassembled WGS sequence"/>
</dbReference>
<keyword evidence="12" id="KW-0342">GTP-binding</keyword>
<evidence type="ECO:0000256" key="14">
    <source>
        <dbReference type="ARBA" id="ARBA00073539"/>
    </source>
</evidence>
<feature type="transmembrane region" description="Helical" evidence="16">
    <location>
        <begin position="311"/>
        <end position="331"/>
    </location>
</feature>
<dbReference type="GO" id="GO:0005794">
    <property type="term" value="C:Golgi apparatus"/>
    <property type="evidence" value="ECO:0007669"/>
    <property type="project" value="UniProtKB-SubCell"/>
</dbReference>
<organism evidence="18 19">
    <name type="scientific">Lepisosteus oculatus</name>
    <name type="common">Spotted gar</name>
    <dbReference type="NCBI Taxonomy" id="7918"/>
    <lineage>
        <taxon>Eukaryota</taxon>
        <taxon>Metazoa</taxon>
        <taxon>Chordata</taxon>
        <taxon>Craniata</taxon>
        <taxon>Vertebrata</taxon>
        <taxon>Euteleostomi</taxon>
        <taxon>Actinopterygii</taxon>
        <taxon>Neopterygii</taxon>
        <taxon>Holostei</taxon>
        <taxon>Semionotiformes</taxon>
        <taxon>Lepisosteidae</taxon>
        <taxon>Lepisosteus</taxon>
    </lineage>
</organism>
<evidence type="ECO:0000256" key="4">
    <source>
        <dbReference type="ARBA" id="ARBA00004555"/>
    </source>
</evidence>
<dbReference type="PANTHER" id="PTHR10903:SF112">
    <property type="entry name" value="SI:CH211-113E8.5"/>
    <property type="match status" value="1"/>
</dbReference>
<evidence type="ECO:0000256" key="3">
    <source>
        <dbReference type="ARBA" id="ARBA00004514"/>
    </source>
</evidence>
<evidence type="ECO:0000259" key="17">
    <source>
        <dbReference type="PROSITE" id="PS51720"/>
    </source>
</evidence>
<evidence type="ECO:0000256" key="7">
    <source>
        <dbReference type="ARBA" id="ARBA00022737"/>
    </source>
</evidence>
<comment type="function">
    <text evidence="13">Exerts an anti-apoptotic effect in the immune system and is involved in responses to infections.</text>
</comment>
<sequence>MSGRYTRLAGGSELNLCDGEEDSTEIRIMLLGKTGVGKSAAGNTILGREEFTSELSPSTVTQQCEKRTGEVSGRSVAVIDTPGLFDTDLSNDEVIREILTCVSLSSPGPHVFLVVLQLGRFTQEVKDTVELIQKTFGETAAHYTMVLFTHGDLLGSQSIEGFLSKSDDLKQFLSHCGDRFHVFNNENPGDRSQVTELLEKIDRMVVRNGGGCFTNDLYLKAERAIREEQERILREREPEIRRQERELERRYRGEELEKKKREIWREERKRARKQAERNNSFLGKLGIVAGAGIGAAGIGAAVGILGGPVGMAVGAAAGLAVGLAAGAVIVIREKKEAEKCSVQ</sequence>
<keyword evidence="9" id="KW-0256">Endoplasmic reticulum</keyword>
<evidence type="ECO:0000256" key="11">
    <source>
        <dbReference type="ARBA" id="ARBA00023128"/>
    </source>
</evidence>
<dbReference type="Pfam" id="PF04548">
    <property type="entry name" value="AIG1"/>
    <property type="match status" value="1"/>
</dbReference>
<dbReference type="InterPro" id="IPR027417">
    <property type="entry name" value="P-loop_NTPase"/>
</dbReference>
<protein>
    <recommendedName>
        <fullName evidence="14">GTPase IMAP family member 8</fullName>
    </recommendedName>
    <alternativeName>
        <fullName evidence="15">Immune-associated nucleotide-binding protein 9</fullName>
    </alternativeName>
</protein>
<keyword evidence="16" id="KW-0472">Membrane</keyword>
<keyword evidence="6" id="KW-0963">Cytoplasm</keyword>
<evidence type="ECO:0000313" key="19">
    <source>
        <dbReference type="Proteomes" id="UP000018468"/>
    </source>
</evidence>
<name>W5LW04_LEPOC</name>
<evidence type="ECO:0000256" key="1">
    <source>
        <dbReference type="ARBA" id="ARBA00004173"/>
    </source>
</evidence>
<dbReference type="PROSITE" id="PS51720">
    <property type="entry name" value="G_AIG1"/>
    <property type="match status" value="1"/>
</dbReference>
<dbReference type="OMA" id="EWYEITS"/>
<keyword evidence="7" id="KW-0677">Repeat</keyword>
<evidence type="ECO:0000313" key="18">
    <source>
        <dbReference type="Ensembl" id="ENSLOCP00000000311.1"/>
    </source>
</evidence>
<keyword evidence="16" id="KW-1133">Transmembrane helix</keyword>
<dbReference type="Ensembl" id="ENSLOCT00000000311.1">
    <property type="protein sequence ID" value="ENSLOCP00000000311.1"/>
    <property type="gene ID" value="ENSLOCG00000000272.1"/>
</dbReference>
<evidence type="ECO:0000256" key="16">
    <source>
        <dbReference type="SAM" id="Phobius"/>
    </source>
</evidence>
<dbReference type="GO" id="GO:0005829">
    <property type="term" value="C:cytosol"/>
    <property type="evidence" value="ECO:0007669"/>
    <property type="project" value="UniProtKB-SubCell"/>
</dbReference>
<dbReference type="Bgee" id="ENSLOCG00000000272">
    <property type="expression patterns" value="Expressed in pharyngeal gill and 10 other cell types or tissues"/>
</dbReference>
<reference evidence="18" key="3">
    <citation type="submission" date="2025-09" db="UniProtKB">
        <authorList>
            <consortium name="Ensembl"/>
        </authorList>
    </citation>
    <scope>IDENTIFICATION</scope>
</reference>
<dbReference type="GO" id="GO:0005739">
    <property type="term" value="C:mitochondrion"/>
    <property type="evidence" value="ECO:0007669"/>
    <property type="project" value="UniProtKB-SubCell"/>
</dbReference>
<comment type="similarity">
    <text evidence="5">Belongs to the TRAFAC class TrmE-Era-EngA-EngB-Septin-like GTPase superfamily. AIG1/Toc34/Toc159-like paraseptin GTPase family. IAN subfamily.</text>
</comment>
<dbReference type="SUPFAM" id="SSF52540">
    <property type="entry name" value="P-loop containing nucleoside triphosphate hydrolases"/>
    <property type="match status" value="1"/>
</dbReference>
<evidence type="ECO:0000256" key="10">
    <source>
        <dbReference type="ARBA" id="ARBA00023034"/>
    </source>
</evidence>
<dbReference type="PANTHER" id="PTHR10903">
    <property type="entry name" value="GTPASE, IMAP FAMILY MEMBER-RELATED"/>
    <property type="match status" value="1"/>
</dbReference>
<evidence type="ECO:0000256" key="9">
    <source>
        <dbReference type="ARBA" id="ARBA00022824"/>
    </source>
</evidence>
<dbReference type="FunFam" id="3.40.50.300:FF:000536">
    <property type="entry name" value="GTPase IMAP family member 8"/>
    <property type="match status" value="1"/>
</dbReference>
<reference evidence="19" key="1">
    <citation type="submission" date="2011-12" db="EMBL/GenBank/DDBJ databases">
        <title>The Draft Genome of Lepisosteus oculatus.</title>
        <authorList>
            <consortium name="The Broad Institute Genome Assembly &amp; Analysis Group"/>
            <consortium name="Computational R&amp;D Group"/>
            <consortium name="and Sequencing Platform"/>
            <person name="Di Palma F."/>
            <person name="Alfoldi J."/>
            <person name="Johnson J."/>
            <person name="Berlin A."/>
            <person name="Gnerre S."/>
            <person name="Jaffe D."/>
            <person name="MacCallum I."/>
            <person name="Young S."/>
            <person name="Walker B.J."/>
            <person name="Lander E.S."/>
            <person name="Lindblad-Toh K."/>
        </authorList>
    </citation>
    <scope>NUCLEOTIDE SEQUENCE [LARGE SCALE GENOMIC DNA]</scope>
</reference>
<evidence type="ECO:0000256" key="12">
    <source>
        <dbReference type="ARBA" id="ARBA00023134"/>
    </source>
</evidence>
<evidence type="ECO:0000256" key="2">
    <source>
        <dbReference type="ARBA" id="ARBA00004240"/>
    </source>
</evidence>
<keyword evidence="11" id="KW-0496">Mitochondrion</keyword>
<feature type="domain" description="AIG1-type G" evidence="17">
    <location>
        <begin position="23"/>
        <end position="222"/>
    </location>
</feature>
<keyword evidence="16" id="KW-0812">Transmembrane</keyword>
<dbReference type="Gene3D" id="3.40.50.300">
    <property type="entry name" value="P-loop containing nucleotide triphosphate hydrolases"/>
    <property type="match status" value="1"/>
</dbReference>
<keyword evidence="8" id="KW-0547">Nucleotide-binding</keyword>
<dbReference type="HOGENOM" id="CLU_010468_3_1_1"/>
<reference evidence="18" key="2">
    <citation type="submission" date="2025-08" db="UniProtKB">
        <authorList>
            <consortium name="Ensembl"/>
        </authorList>
    </citation>
    <scope>IDENTIFICATION</scope>
</reference>
<keyword evidence="10" id="KW-0333">Golgi apparatus</keyword>
<evidence type="ECO:0000256" key="5">
    <source>
        <dbReference type="ARBA" id="ARBA00008535"/>
    </source>
</evidence>
<dbReference type="InterPro" id="IPR006703">
    <property type="entry name" value="G_AIG1"/>
</dbReference>
<dbReference type="GO" id="GO:0005783">
    <property type="term" value="C:endoplasmic reticulum"/>
    <property type="evidence" value="ECO:0007669"/>
    <property type="project" value="UniProtKB-SubCell"/>
</dbReference>